<dbReference type="FunFam" id="2.60.120.1000:FF:000007">
    <property type="entry name" value="Collagen type V alpha 3 chain"/>
    <property type="match status" value="1"/>
</dbReference>
<dbReference type="GO" id="GO:0005581">
    <property type="term" value="C:collagen trimer"/>
    <property type="evidence" value="ECO:0007669"/>
    <property type="project" value="UniProtKB-KW"/>
</dbReference>
<dbReference type="Gene3D" id="2.60.120.1000">
    <property type="match status" value="1"/>
</dbReference>
<dbReference type="Pfam" id="PF01391">
    <property type="entry name" value="Collagen"/>
    <property type="match status" value="1"/>
</dbReference>
<dbReference type="SMART" id="SM00038">
    <property type="entry name" value="COLFI"/>
    <property type="match status" value="1"/>
</dbReference>
<keyword evidence="3 4" id="KW-0176">Collagen</keyword>
<proteinExistence type="predicted"/>
<sequence>GRKGRRGVTGSYGYEGAKGAQGGIGPYGFEGPRGDTGYNGDFGKIGSAGEKGVMGYKGVIGPRGDEGKVGEDGLKGQIGTAGAIGDRGPKGYRGKMGLPGPPGRPGGPQQTSLGSVQNGGGGGARGVDLGKTPDYYHGEDEDNEFGNENKVSLSLEELEAELLTRLHRLYDDFANFQKPTGSKQFPALTCKNLFNDHPYLKSGTYWLDPNEGATEDAVQAYCNSEKKLTCISPIIKKTELKQWYRGGDRYLWFKEDIDDNFKFRYTVESNQLTFLQLHSDKAKQKIIYHCINSTAWRDRTNDVTHSIKLLGDNEREYKASTPRKHRPTVLSDGCQVKDEERRSTVIEIVTEKTSRLPMRDIAVYDIGDDGELFGLELGNVCFS</sequence>
<comment type="caution">
    <text evidence="4">The sequence shown here is derived from an EMBL/GenBank/DDBJ whole genome shotgun (WGS) entry which is preliminary data.</text>
</comment>
<dbReference type="Proteomes" id="UP001152795">
    <property type="component" value="Unassembled WGS sequence"/>
</dbReference>
<keyword evidence="5" id="KW-1185">Reference proteome</keyword>
<keyword evidence="2" id="KW-0964">Secreted</keyword>
<name>A0A6S7IV57_PARCT</name>
<dbReference type="EMBL" id="CACRXK020011641">
    <property type="protein sequence ID" value="CAB4021817.1"/>
    <property type="molecule type" value="Genomic_DNA"/>
</dbReference>
<dbReference type="OrthoDB" id="8939548at2759"/>
<accession>A0A6S7IV57</accession>
<dbReference type="GO" id="GO:0005201">
    <property type="term" value="F:extracellular matrix structural constituent"/>
    <property type="evidence" value="ECO:0007669"/>
    <property type="project" value="InterPro"/>
</dbReference>
<dbReference type="AlphaFoldDB" id="A0A6S7IV57"/>
<dbReference type="PANTHER" id="PTHR24637">
    <property type="entry name" value="COLLAGEN"/>
    <property type="match status" value="1"/>
</dbReference>
<dbReference type="Pfam" id="PF01410">
    <property type="entry name" value="COLFI"/>
    <property type="match status" value="1"/>
</dbReference>
<evidence type="ECO:0000256" key="1">
    <source>
        <dbReference type="ARBA" id="ARBA00004613"/>
    </source>
</evidence>
<reference evidence="4" key="1">
    <citation type="submission" date="2020-04" db="EMBL/GenBank/DDBJ databases">
        <authorList>
            <person name="Alioto T."/>
            <person name="Alioto T."/>
            <person name="Gomez Garrido J."/>
        </authorList>
    </citation>
    <scope>NUCLEOTIDE SEQUENCE</scope>
    <source>
        <strain evidence="4">A484AB</strain>
    </source>
</reference>
<evidence type="ECO:0000313" key="4">
    <source>
        <dbReference type="EMBL" id="CAB4021817.1"/>
    </source>
</evidence>
<dbReference type="InterPro" id="IPR008160">
    <property type="entry name" value="Collagen"/>
</dbReference>
<dbReference type="PANTHER" id="PTHR24637:SF417">
    <property type="entry name" value="COL_CUTICLE_N DOMAIN-CONTAINING PROTEIN"/>
    <property type="match status" value="1"/>
</dbReference>
<evidence type="ECO:0000313" key="5">
    <source>
        <dbReference type="Proteomes" id="UP001152795"/>
    </source>
</evidence>
<protein>
    <submittedName>
        <fullName evidence="4">Collagen alpha-2(I) chain</fullName>
    </submittedName>
</protein>
<evidence type="ECO:0000256" key="3">
    <source>
        <dbReference type="ARBA" id="ARBA00023119"/>
    </source>
</evidence>
<dbReference type="InterPro" id="IPR000885">
    <property type="entry name" value="Fib_collagen_C"/>
</dbReference>
<gene>
    <name evidence="4" type="ORF">PACLA_8A052789</name>
</gene>
<comment type="subcellular location">
    <subcellularLocation>
        <location evidence="1">Secreted</location>
    </subcellularLocation>
</comment>
<dbReference type="PROSITE" id="PS51461">
    <property type="entry name" value="NC1_FIB"/>
    <property type="match status" value="1"/>
</dbReference>
<evidence type="ECO:0000256" key="2">
    <source>
        <dbReference type="ARBA" id="ARBA00022525"/>
    </source>
</evidence>
<feature type="non-terminal residue" evidence="4">
    <location>
        <position position="1"/>
    </location>
</feature>
<dbReference type="GO" id="GO:0005576">
    <property type="term" value="C:extracellular region"/>
    <property type="evidence" value="ECO:0007669"/>
    <property type="project" value="UniProtKB-SubCell"/>
</dbReference>
<organism evidence="4 5">
    <name type="scientific">Paramuricea clavata</name>
    <name type="common">Red gorgonian</name>
    <name type="synonym">Violescent sea-whip</name>
    <dbReference type="NCBI Taxonomy" id="317549"/>
    <lineage>
        <taxon>Eukaryota</taxon>
        <taxon>Metazoa</taxon>
        <taxon>Cnidaria</taxon>
        <taxon>Anthozoa</taxon>
        <taxon>Octocorallia</taxon>
        <taxon>Malacalcyonacea</taxon>
        <taxon>Plexauridae</taxon>
        <taxon>Paramuricea</taxon>
    </lineage>
</organism>